<comment type="cofactor">
    <cofactor evidence="1">
        <name>Zn(2+)</name>
        <dbReference type="ChEBI" id="CHEBI:29105"/>
    </cofactor>
</comment>
<dbReference type="GO" id="GO:0046872">
    <property type="term" value="F:metal ion binding"/>
    <property type="evidence" value="ECO:0007669"/>
    <property type="project" value="UniProtKB-KW"/>
</dbReference>
<keyword evidence="4" id="KW-0862">Zinc</keyword>
<dbReference type="GO" id="GO:0016788">
    <property type="term" value="F:hydrolase activity, acting on ester bonds"/>
    <property type="evidence" value="ECO:0007669"/>
    <property type="project" value="InterPro"/>
</dbReference>
<dbReference type="Proteomes" id="UP000318141">
    <property type="component" value="Unassembled WGS sequence"/>
</dbReference>
<dbReference type="OrthoDB" id="527673at2"/>
<dbReference type="CDD" id="cd06250">
    <property type="entry name" value="M14_PaAOTO_like"/>
    <property type="match status" value="1"/>
</dbReference>
<dbReference type="EMBL" id="VLJN01000017">
    <property type="protein sequence ID" value="TWG85596.1"/>
    <property type="molecule type" value="Genomic_DNA"/>
</dbReference>
<dbReference type="InterPro" id="IPR053138">
    <property type="entry name" value="N-alpha-Ac-DABA_deacetylase"/>
</dbReference>
<sequence>MQTNVHPLLSATPGTRIELTSHRFGPDGAPRRIYIQAGLHADEIPGMLVAVVLQQRLRELERAGRLLAAITLVPLANPLGLGQNVLGSPVGRFELGGGQNFNRGFPMLHETIAAAIDGRLGGDAARNAGIIRAAMADALDALTPASPVASLHRTLMRLAHDAVVVLDLHCSRESPMHVYTGEAIWDEVEPLARYLGAKASLLALDAGGQSFDEAFSYTWYRLQQHFGERFPIPHGSLATTIEHRGQRDVSWELATRDAQAILDYLTYYGAIAGEAPPLPPLPYPATPLAGSEYLYAPTAGVVVYHAQPGTEVRAGQTVMEIVDPIAGVRTPIAPQTGGMFFMGRDIRFARHGEPLARIAGHGPIRSGYLLSA</sequence>
<name>A0A562BKC0_9BURK</name>
<evidence type="ECO:0000256" key="1">
    <source>
        <dbReference type="ARBA" id="ARBA00001947"/>
    </source>
</evidence>
<evidence type="ECO:0000256" key="4">
    <source>
        <dbReference type="ARBA" id="ARBA00022833"/>
    </source>
</evidence>
<accession>A0A562BKC0</accession>
<evidence type="ECO:0000259" key="5">
    <source>
        <dbReference type="Pfam" id="PF24827"/>
    </source>
</evidence>
<dbReference type="PANTHER" id="PTHR37326:SF1">
    <property type="entry name" value="BLL3975 PROTEIN"/>
    <property type="match status" value="1"/>
</dbReference>
<reference evidence="6 7" key="1">
    <citation type="submission" date="2019-07" db="EMBL/GenBank/DDBJ databases">
        <title>Genome sequencing of lignin-degrading bacterial isolates.</title>
        <authorList>
            <person name="Gladden J."/>
        </authorList>
    </citation>
    <scope>NUCLEOTIDE SEQUENCE [LARGE SCALE GENOMIC DNA]</scope>
    <source>
        <strain evidence="6 7">J11</strain>
    </source>
</reference>
<dbReference type="PANTHER" id="PTHR37326">
    <property type="entry name" value="BLL3975 PROTEIN"/>
    <property type="match status" value="1"/>
</dbReference>
<evidence type="ECO:0000256" key="3">
    <source>
        <dbReference type="ARBA" id="ARBA00022801"/>
    </source>
</evidence>
<dbReference type="AlphaFoldDB" id="A0A562BKC0"/>
<keyword evidence="2" id="KW-0479">Metal-binding</keyword>
<evidence type="ECO:0000256" key="2">
    <source>
        <dbReference type="ARBA" id="ARBA00022723"/>
    </source>
</evidence>
<evidence type="ECO:0000313" key="7">
    <source>
        <dbReference type="Proteomes" id="UP000318141"/>
    </source>
</evidence>
<proteinExistence type="predicted"/>
<gene>
    <name evidence="6" type="ORF">L602_002400000420</name>
</gene>
<keyword evidence="3" id="KW-0378">Hydrolase</keyword>
<organism evidence="6 7">
    <name type="scientific">Cupriavidus gilardii J11</name>
    <dbReference type="NCBI Taxonomy" id="936133"/>
    <lineage>
        <taxon>Bacteria</taxon>
        <taxon>Pseudomonadati</taxon>
        <taxon>Pseudomonadota</taxon>
        <taxon>Betaproteobacteria</taxon>
        <taxon>Burkholderiales</taxon>
        <taxon>Burkholderiaceae</taxon>
        <taxon>Cupriavidus</taxon>
    </lineage>
</organism>
<keyword evidence="7" id="KW-1185">Reference proteome</keyword>
<dbReference type="SUPFAM" id="SSF53187">
    <property type="entry name" value="Zn-dependent exopeptidases"/>
    <property type="match status" value="1"/>
</dbReference>
<evidence type="ECO:0000313" key="6">
    <source>
        <dbReference type="EMBL" id="TWG85596.1"/>
    </source>
</evidence>
<dbReference type="Gene3D" id="3.40.630.10">
    <property type="entry name" value="Zn peptidases"/>
    <property type="match status" value="1"/>
</dbReference>
<protein>
    <submittedName>
        <fullName evidence="6">Putative deacylase</fullName>
    </submittedName>
</protein>
<dbReference type="InterPro" id="IPR055438">
    <property type="entry name" value="AstE_AspA_cat"/>
</dbReference>
<comment type="caution">
    <text evidence="6">The sequence shown here is derived from an EMBL/GenBank/DDBJ whole genome shotgun (WGS) entry which is preliminary data.</text>
</comment>
<feature type="domain" description="Succinylglutamate desuccinylase/Aspartoacylase catalytic" evidence="5">
    <location>
        <begin position="31"/>
        <end position="111"/>
    </location>
</feature>
<dbReference type="Pfam" id="PF24827">
    <property type="entry name" value="AstE_AspA_cat"/>
    <property type="match status" value="1"/>
</dbReference>